<feature type="region of interest" description="Disordered" evidence="5">
    <location>
        <begin position="185"/>
        <end position="205"/>
    </location>
</feature>
<dbReference type="PANTHER" id="PTHR15468:SF2">
    <property type="entry name" value="ZINC FINGER PROTEIN 185"/>
    <property type="match status" value="1"/>
</dbReference>
<dbReference type="PROSITE" id="PS00478">
    <property type="entry name" value="LIM_DOMAIN_1"/>
    <property type="match status" value="1"/>
</dbReference>
<name>A0ABI7VS07_FELCA</name>
<feature type="region of interest" description="Disordered" evidence="5">
    <location>
        <begin position="332"/>
        <end position="429"/>
    </location>
</feature>
<organism evidence="7 8">
    <name type="scientific">Felis catus</name>
    <name type="common">Cat</name>
    <name type="synonym">Felis silvestris catus</name>
    <dbReference type="NCBI Taxonomy" id="9685"/>
    <lineage>
        <taxon>Eukaryota</taxon>
        <taxon>Metazoa</taxon>
        <taxon>Chordata</taxon>
        <taxon>Craniata</taxon>
        <taxon>Vertebrata</taxon>
        <taxon>Euteleostomi</taxon>
        <taxon>Mammalia</taxon>
        <taxon>Eutheria</taxon>
        <taxon>Laurasiatheria</taxon>
        <taxon>Carnivora</taxon>
        <taxon>Feliformia</taxon>
        <taxon>Felidae</taxon>
        <taxon>Felinae</taxon>
        <taxon>Felis</taxon>
    </lineage>
</organism>
<feature type="compositionally biased region" description="Basic and acidic residues" evidence="5">
    <location>
        <begin position="489"/>
        <end position="509"/>
    </location>
</feature>
<reference evidence="7" key="2">
    <citation type="submission" date="2025-08" db="UniProtKB">
        <authorList>
            <consortium name="Ensembl"/>
        </authorList>
    </citation>
    <scope>IDENTIFICATION</scope>
    <source>
        <strain evidence="7">breed Abyssinian</strain>
    </source>
</reference>
<dbReference type="SMART" id="SM00132">
    <property type="entry name" value="LIM"/>
    <property type="match status" value="1"/>
</dbReference>
<evidence type="ECO:0000256" key="3">
    <source>
        <dbReference type="ARBA" id="ARBA00023038"/>
    </source>
</evidence>
<dbReference type="PANTHER" id="PTHR15468">
    <property type="entry name" value="ZNF185"/>
    <property type="match status" value="1"/>
</dbReference>
<proteinExistence type="predicted"/>
<feature type="compositionally biased region" description="Basic and acidic residues" evidence="5">
    <location>
        <begin position="395"/>
        <end position="410"/>
    </location>
</feature>
<feature type="compositionally biased region" description="Polar residues" evidence="5">
    <location>
        <begin position="714"/>
        <end position="723"/>
    </location>
</feature>
<reference evidence="7" key="3">
    <citation type="submission" date="2025-09" db="UniProtKB">
        <authorList>
            <consortium name="Ensembl"/>
        </authorList>
    </citation>
    <scope>IDENTIFICATION</scope>
    <source>
        <strain evidence="7">breed Abyssinian</strain>
    </source>
</reference>
<dbReference type="Ensembl" id="ENSFCTT00005001664.1">
    <property type="protein sequence ID" value="ENSFCTP00005000814.1"/>
    <property type="gene ID" value="ENSFCTG00005000638.1"/>
</dbReference>
<feature type="region of interest" description="Disordered" evidence="5">
    <location>
        <begin position="485"/>
        <end position="575"/>
    </location>
</feature>
<feature type="domain" description="LIM zinc-binding" evidence="6">
    <location>
        <begin position="810"/>
        <end position="872"/>
    </location>
</feature>
<keyword evidence="8" id="KW-1185">Reference proteome</keyword>
<accession>A0ABI7VS07</accession>
<sequence>MDLGTVVLDRINPKHLWKSLALNRGQIASGVGRAQVGSRGVHVAETSRSGAGSPKEFAWKFSTVAEPSGACSVLASGCPGLDFSSSPEGRGWEGAGGPRTLAGECAECARRIYLPQERAEEGGRPRGGARGEALGAGENLFVLLRVEPSPRLLAALHALCCTRLPPSHNRRPGPGLAWPGWALSTRGSPRPVSARSSAHPASRAPVPGALLNQLKRDLQSKHHEYLSSWRQHQRELPPGRSRATSFSAAGEVPKTRPPSTRAPTGYIIRGVFTKPIDSSCQPQRQFPKANGDPKSAAGLLRAAPSGLPRPSSSSYKMTTEDYKKLAPYNVRRSSASGDAEEEEVLFSSDEQKRRSEAASSVVRKTASREHSYVLSAAKKSTSSPAQEMQAPFIAKRVEVVDEDRPSEKSQDPPALGRSSPGSSSVDGDRAKVSQGIWIEHMLTLPSPARSWEPSTRGEEVVHLQITTPGAGLRLMTPYLEGMRSSLGSKYKEDPSPREAKEDLAGEEACKGPNLDLRSSAQSSDGNVGSRAMGFPPEGLIEADIDSGRGGSSSTLASAGPADQKSDSPADLEDKDAHSKGCSLFLSTLADSEDKNVAAKVGETWQEKPAVLRGGHGDPAAPSQQSAAPRTPEQQSIPRRPEQLVELDSQASSTLADSEDKNVPAKVGETWQERPAVLRGGHGDPAAPFQQPAAPRAPEQQSSPRRPEELVELGSHTSRVKNPSSCMVTVTVTPSTEQPHVYIPASPSELDSISTSKGILFMKEYLNASEVSSGKPVSSCYDSIRSIEDSCDVEKKPACDSSLYSERTTGGICTYCNQEIRDCPKITLEHLGICCHDYCFKCGICSKPMGELLDQIFIHHDTIHCGKCYEKLF</sequence>
<feature type="compositionally biased region" description="Low complexity" evidence="5">
    <location>
        <begin position="684"/>
        <end position="700"/>
    </location>
</feature>
<dbReference type="InterPro" id="IPR052621">
    <property type="entry name" value="Cell_Prolif/Cornif_Regul"/>
</dbReference>
<evidence type="ECO:0000256" key="2">
    <source>
        <dbReference type="ARBA" id="ARBA00022833"/>
    </source>
</evidence>
<evidence type="ECO:0000313" key="8">
    <source>
        <dbReference type="Proteomes" id="UP000823872"/>
    </source>
</evidence>
<keyword evidence="1 4" id="KW-0479">Metal-binding</keyword>
<dbReference type="Gene3D" id="2.10.110.10">
    <property type="entry name" value="Cysteine Rich Protein"/>
    <property type="match status" value="1"/>
</dbReference>
<evidence type="ECO:0000259" key="6">
    <source>
        <dbReference type="PROSITE" id="PS50023"/>
    </source>
</evidence>
<dbReference type="CDD" id="cd08368">
    <property type="entry name" value="LIM"/>
    <property type="match status" value="1"/>
</dbReference>
<gene>
    <name evidence="7" type="primary">ZNF185</name>
</gene>
<evidence type="ECO:0000256" key="4">
    <source>
        <dbReference type="PROSITE-ProRule" id="PRU00125"/>
    </source>
</evidence>
<feature type="region of interest" description="Disordered" evidence="5">
    <location>
        <begin position="277"/>
        <end position="319"/>
    </location>
</feature>
<feature type="compositionally biased region" description="Low complexity" evidence="5">
    <location>
        <begin position="188"/>
        <end position="205"/>
    </location>
</feature>
<keyword evidence="2 4" id="KW-0862">Zinc</keyword>
<reference evidence="7 8" key="1">
    <citation type="submission" date="2021-02" db="EMBL/GenBank/DDBJ databases">
        <title>Safari Cat Assemblies.</title>
        <authorList>
            <person name="Bredemeyer K.R."/>
            <person name="Murphy W.J."/>
        </authorList>
    </citation>
    <scope>NUCLEOTIDE SEQUENCE [LARGE SCALE GENOMIC DNA]</scope>
</reference>
<feature type="region of interest" description="Disordered" evidence="5">
    <location>
        <begin position="592"/>
        <end position="723"/>
    </location>
</feature>
<dbReference type="InterPro" id="IPR001781">
    <property type="entry name" value="Znf_LIM"/>
</dbReference>
<evidence type="ECO:0000256" key="1">
    <source>
        <dbReference type="ARBA" id="ARBA00022723"/>
    </source>
</evidence>
<keyword evidence="3 4" id="KW-0440">LIM domain</keyword>
<dbReference type="GeneTree" id="ENSGT00530000063872"/>
<feature type="region of interest" description="Disordered" evidence="5">
    <location>
        <begin position="229"/>
        <end position="264"/>
    </location>
</feature>
<dbReference type="Proteomes" id="UP000823872">
    <property type="component" value="Chromosome X"/>
</dbReference>
<evidence type="ECO:0000256" key="5">
    <source>
        <dbReference type="SAM" id="MobiDB-lite"/>
    </source>
</evidence>
<feature type="compositionally biased region" description="Polar residues" evidence="5">
    <location>
        <begin position="516"/>
        <end position="526"/>
    </location>
</feature>
<protein>
    <submittedName>
        <fullName evidence="7">Zinc finger protein 185 with LIM domain</fullName>
    </submittedName>
</protein>
<feature type="compositionally biased region" description="Low complexity" evidence="5">
    <location>
        <begin position="618"/>
        <end position="628"/>
    </location>
</feature>
<evidence type="ECO:0000313" key="7">
    <source>
        <dbReference type="Ensembl" id="ENSFCTP00005000814.1"/>
    </source>
</evidence>
<dbReference type="PROSITE" id="PS50023">
    <property type="entry name" value="LIM_DOMAIN_2"/>
    <property type="match status" value="1"/>
</dbReference>